<proteinExistence type="predicted"/>
<organism evidence="2">
    <name type="scientific">uncultured bacterium contig00097</name>
    <dbReference type="NCBI Taxonomy" id="1181566"/>
    <lineage>
        <taxon>Bacteria</taxon>
        <taxon>environmental samples</taxon>
    </lineage>
</organism>
<reference evidence="2" key="1">
    <citation type="submission" date="2012-03" db="EMBL/GenBank/DDBJ databases">
        <title>Functional metagenomics reveals considerable lignocellulase gene clusters in the gut microbiome of a wood-feeding higher termite.</title>
        <authorList>
            <person name="Liu N."/>
        </authorList>
    </citation>
    <scope>NUCLEOTIDE SEQUENCE</scope>
</reference>
<evidence type="ECO:0000259" key="1">
    <source>
        <dbReference type="PROSITE" id="PS51085"/>
    </source>
</evidence>
<dbReference type="SUPFAM" id="SSF54292">
    <property type="entry name" value="2Fe-2S ferredoxin-like"/>
    <property type="match status" value="1"/>
</dbReference>
<dbReference type="InterPro" id="IPR001041">
    <property type="entry name" value="2Fe-2S_ferredoxin-type"/>
</dbReference>
<dbReference type="InterPro" id="IPR036010">
    <property type="entry name" value="2Fe-2S_ferredoxin-like_sf"/>
</dbReference>
<dbReference type="AlphaFoldDB" id="A0A806KKJ8"/>
<dbReference type="Gene3D" id="3.10.20.30">
    <property type="match status" value="1"/>
</dbReference>
<name>A0A806KKJ8_9BACT</name>
<dbReference type="GO" id="GO:0051536">
    <property type="term" value="F:iron-sulfur cluster binding"/>
    <property type="evidence" value="ECO:0007669"/>
    <property type="project" value="InterPro"/>
</dbReference>
<dbReference type="PROSITE" id="PS51085">
    <property type="entry name" value="2FE2S_FER_2"/>
    <property type="match status" value="1"/>
</dbReference>
<feature type="domain" description="2Fe-2S ferredoxin-type" evidence="1">
    <location>
        <begin position="1"/>
        <end position="99"/>
    </location>
</feature>
<dbReference type="Pfam" id="PF00111">
    <property type="entry name" value="Fer2"/>
    <property type="match status" value="1"/>
</dbReference>
<dbReference type="EMBL" id="JQ844240">
    <property type="protein sequence ID" value="AGS53660.1"/>
    <property type="molecule type" value="Genomic_DNA"/>
</dbReference>
<dbReference type="InterPro" id="IPR012675">
    <property type="entry name" value="Beta-grasp_dom_sf"/>
</dbReference>
<sequence>MKIIFTGEKPLCAEVEAGASLAEAARSASLDSEPISSKHSCRGHGRCGACLVEIEAGMENLSAPDERESRLLRILKADPSQRLACQAKAMNGDVACRFG</sequence>
<protein>
    <recommendedName>
        <fullName evidence="1">2Fe-2S ferredoxin-type domain-containing protein</fullName>
    </recommendedName>
</protein>
<dbReference type="CDD" id="cd00207">
    <property type="entry name" value="fer2"/>
    <property type="match status" value="1"/>
</dbReference>
<accession>A0A806KKJ8</accession>
<evidence type="ECO:0000313" key="2">
    <source>
        <dbReference type="EMBL" id="AGS53660.1"/>
    </source>
</evidence>